<dbReference type="PANTHER" id="PTHR30273:SF2">
    <property type="entry name" value="PROTEIN FECR"/>
    <property type="match status" value="1"/>
</dbReference>
<dbReference type="Gene3D" id="3.55.50.30">
    <property type="match status" value="1"/>
</dbReference>
<dbReference type="PANTHER" id="PTHR30273">
    <property type="entry name" value="PERIPLASMIC SIGNAL SENSOR AND SIGMA FACTOR ACTIVATOR FECR-RELATED"/>
    <property type="match status" value="1"/>
</dbReference>
<dbReference type="InterPro" id="IPR012373">
    <property type="entry name" value="Ferrdict_sens_TM"/>
</dbReference>
<dbReference type="Gene3D" id="2.60.120.1440">
    <property type="match status" value="1"/>
</dbReference>
<dbReference type="InterPro" id="IPR006860">
    <property type="entry name" value="FecR"/>
</dbReference>
<comment type="caution">
    <text evidence="3">The sequence shown here is derived from an EMBL/GenBank/DDBJ whole genome shotgun (WGS) entry which is preliminary data.</text>
</comment>
<evidence type="ECO:0000256" key="1">
    <source>
        <dbReference type="SAM" id="Phobius"/>
    </source>
</evidence>
<reference evidence="3 4" key="1">
    <citation type="submission" date="2021-03" db="EMBL/GenBank/DDBJ databases">
        <title>novel species isolated from a fishpond in China.</title>
        <authorList>
            <person name="Lu H."/>
            <person name="Cai Z."/>
        </authorList>
    </citation>
    <scope>NUCLEOTIDE SEQUENCE [LARGE SCALE GENOMIC DNA]</scope>
    <source>
        <strain evidence="3 4">H41</strain>
    </source>
</reference>
<dbReference type="Pfam" id="PF04773">
    <property type="entry name" value="FecR"/>
    <property type="match status" value="1"/>
</dbReference>
<keyword evidence="1" id="KW-0472">Membrane</keyword>
<dbReference type="PIRSF" id="PIRSF018266">
    <property type="entry name" value="FecR"/>
    <property type="match status" value="1"/>
</dbReference>
<protein>
    <submittedName>
        <fullName evidence="3">FecR domain-containing protein</fullName>
    </submittedName>
</protein>
<name>A0ABS3C3A1_9BACT</name>
<feature type="transmembrane region" description="Helical" evidence="1">
    <location>
        <begin position="50"/>
        <end position="67"/>
    </location>
</feature>
<keyword evidence="1" id="KW-0812">Transmembrane</keyword>
<evidence type="ECO:0000313" key="3">
    <source>
        <dbReference type="EMBL" id="MBN7811061.1"/>
    </source>
</evidence>
<keyword evidence="4" id="KW-1185">Reference proteome</keyword>
<keyword evidence="1" id="KW-1133">Transmembrane helix</keyword>
<organism evidence="3 4">
    <name type="scientific">Algoriphagus oliviformis</name>
    <dbReference type="NCBI Taxonomy" id="2811231"/>
    <lineage>
        <taxon>Bacteria</taxon>
        <taxon>Pseudomonadati</taxon>
        <taxon>Bacteroidota</taxon>
        <taxon>Cytophagia</taxon>
        <taxon>Cytophagales</taxon>
        <taxon>Cyclobacteriaceae</taxon>
        <taxon>Algoriphagus</taxon>
    </lineage>
</organism>
<accession>A0ABS3C3A1</accession>
<sequence>MQNDQDYLDRLEESEKVALKNKMFEAIRKEIEVRDAQDIRRMAAWRKAKIAASFAVLLISAFSVWLGTGRKEVLYQTGADEILELRLPDSSSVTLNSHSTLSYSIGRMSGFDRKVTLEGEAFFSIEKDPEGRTFEVNGGSNLGITVLGTQFSVKNTGAVDKVTLIEGSVMLGYEGKNGNAEHLMTPGESVKVNPDAGELQSRRLTHPEKLISWKDRRLKMDNERLPEVLGTLAELYDLRLSTLDLPASETAVSGSLPLSDSPEEVLENLGILFNTSIRLKDQTVTLTNDITTKR</sequence>
<dbReference type="EMBL" id="JAFKCT010000003">
    <property type="protein sequence ID" value="MBN7811061.1"/>
    <property type="molecule type" value="Genomic_DNA"/>
</dbReference>
<gene>
    <name evidence="3" type="ORF">J0A68_08845</name>
</gene>
<dbReference type="Proteomes" id="UP000664317">
    <property type="component" value="Unassembled WGS sequence"/>
</dbReference>
<evidence type="ECO:0000259" key="2">
    <source>
        <dbReference type="Pfam" id="PF04773"/>
    </source>
</evidence>
<proteinExistence type="predicted"/>
<feature type="domain" description="FecR protein" evidence="2">
    <location>
        <begin position="75"/>
        <end position="169"/>
    </location>
</feature>
<dbReference type="RefSeq" id="WP_206577848.1">
    <property type="nucleotide sequence ID" value="NZ_JAFKCT010000003.1"/>
</dbReference>
<evidence type="ECO:0000313" key="4">
    <source>
        <dbReference type="Proteomes" id="UP000664317"/>
    </source>
</evidence>